<feature type="signal peptide" evidence="1">
    <location>
        <begin position="1"/>
        <end position="32"/>
    </location>
</feature>
<sequence>MAYPSFFSSGAAAFRAFAAAALLLLMPGLAQAQPVFSAQLLPHGTLLSTALPSAPFPSVSRKGGHYYRDVRYPAGQHYQDSTVLIFIPQHLEPGREVNCIVHFHGWWNHTDSVLQAFKLTEQLSGSGAAAILIVPQGPRNAPDSGGGKMEEAGQFGRLLQDVLAVVAEHWQEESVRPGRVVLSGHSGGYRAMAYILLHGGWPIEEVWLFDGLYGQLEKYAMWLERGGQRMVNLYTDDGGTYDTSQGFLKSLRAWGIQAHEVGSVETGALPNLPRAGAVFWHTELGHNDVLHVKRQFEHLCRYSPALSR</sequence>
<dbReference type="EMBL" id="VOOR01000018">
    <property type="protein sequence ID" value="TXB63210.1"/>
    <property type="molecule type" value="Genomic_DNA"/>
</dbReference>
<proteinExistence type="predicted"/>
<evidence type="ECO:0000313" key="3">
    <source>
        <dbReference type="Proteomes" id="UP000321580"/>
    </source>
</evidence>
<dbReference type="RefSeq" id="WP_147167465.1">
    <property type="nucleotide sequence ID" value="NZ_VOOR01000018.1"/>
</dbReference>
<reference evidence="2 3" key="1">
    <citation type="submission" date="2019-08" db="EMBL/GenBank/DDBJ databases">
        <title>Genome of Phaeodactylibacter luteus.</title>
        <authorList>
            <person name="Bowman J.P."/>
        </authorList>
    </citation>
    <scope>NUCLEOTIDE SEQUENCE [LARGE SCALE GENOMIC DNA]</scope>
    <source>
        <strain evidence="2 3">KCTC 42180</strain>
    </source>
</reference>
<comment type="caution">
    <text evidence="2">The sequence shown here is derived from an EMBL/GenBank/DDBJ whole genome shotgun (WGS) entry which is preliminary data.</text>
</comment>
<organism evidence="2 3">
    <name type="scientific">Phaeodactylibacter luteus</name>
    <dbReference type="NCBI Taxonomy" id="1564516"/>
    <lineage>
        <taxon>Bacteria</taxon>
        <taxon>Pseudomonadati</taxon>
        <taxon>Bacteroidota</taxon>
        <taxon>Saprospiria</taxon>
        <taxon>Saprospirales</taxon>
        <taxon>Haliscomenobacteraceae</taxon>
        <taxon>Phaeodactylibacter</taxon>
    </lineage>
</organism>
<keyword evidence="1" id="KW-0732">Signal</keyword>
<dbReference type="AlphaFoldDB" id="A0A5C6RNK3"/>
<keyword evidence="3" id="KW-1185">Reference proteome</keyword>
<dbReference type="Proteomes" id="UP000321580">
    <property type="component" value="Unassembled WGS sequence"/>
</dbReference>
<protein>
    <recommendedName>
        <fullName evidence="4">Alpha/beta hydrolase</fullName>
    </recommendedName>
</protein>
<dbReference type="InterPro" id="IPR029058">
    <property type="entry name" value="AB_hydrolase_fold"/>
</dbReference>
<dbReference type="Gene3D" id="3.40.50.1820">
    <property type="entry name" value="alpha/beta hydrolase"/>
    <property type="match status" value="1"/>
</dbReference>
<name>A0A5C6RNK3_9BACT</name>
<accession>A0A5C6RNK3</accession>
<evidence type="ECO:0000256" key="1">
    <source>
        <dbReference type="SAM" id="SignalP"/>
    </source>
</evidence>
<feature type="chain" id="PRO_5022673495" description="Alpha/beta hydrolase" evidence="1">
    <location>
        <begin position="33"/>
        <end position="308"/>
    </location>
</feature>
<dbReference type="OrthoDB" id="792213at2"/>
<evidence type="ECO:0000313" key="2">
    <source>
        <dbReference type="EMBL" id="TXB63210.1"/>
    </source>
</evidence>
<evidence type="ECO:0008006" key="4">
    <source>
        <dbReference type="Google" id="ProtNLM"/>
    </source>
</evidence>
<gene>
    <name evidence="2" type="ORF">FRY97_10400</name>
</gene>
<dbReference type="SUPFAM" id="SSF53474">
    <property type="entry name" value="alpha/beta-Hydrolases"/>
    <property type="match status" value="1"/>
</dbReference>